<reference evidence="3" key="1">
    <citation type="submission" date="2017-01" db="EMBL/GenBank/DDBJ databases">
        <authorList>
            <person name="Varghese N."/>
            <person name="Submissions S."/>
        </authorList>
    </citation>
    <scope>NUCLEOTIDE SEQUENCE [LARGE SCALE GENOMIC DNA]</scope>
    <source>
        <strain evidence="3">ATCC 12950</strain>
    </source>
</reference>
<protein>
    <submittedName>
        <fullName evidence="2">DNA-binding transcriptional regulator, MarR family</fullName>
    </submittedName>
</protein>
<dbReference type="SUPFAM" id="SSF46785">
    <property type="entry name" value="Winged helix' DNA-binding domain"/>
    <property type="match status" value="1"/>
</dbReference>
<dbReference type="PANTHER" id="PTHR37318:SF1">
    <property type="entry name" value="BSL7504 PROTEIN"/>
    <property type="match status" value="1"/>
</dbReference>
<keyword evidence="2" id="KW-0238">DNA-binding</keyword>
<dbReference type="Gene3D" id="1.10.10.10">
    <property type="entry name" value="Winged helix-like DNA-binding domain superfamily/Winged helix DNA-binding domain"/>
    <property type="match status" value="1"/>
</dbReference>
<dbReference type="STRING" id="58117.SAMN05421833_11715"/>
<proteinExistence type="predicted"/>
<dbReference type="RefSeq" id="WP_030506478.1">
    <property type="nucleotide sequence ID" value="NZ_CP192071.1"/>
</dbReference>
<dbReference type="InterPro" id="IPR036390">
    <property type="entry name" value="WH_DNA-bd_sf"/>
</dbReference>
<sequence length="102" mass="11548">MTAHPRHELDEIIHAPVRLSIMAALAAADKADFRFLRDTIEVSDSLLSKHILTLEEAGYIRVDKAFVGKRARTWLSLTDQGRAAFETYMDVLRRIVEATPRA</sequence>
<dbReference type="InterPro" id="IPR027395">
    <property type="entry name" value="WH_DNA-bd_dom"/>
</dbReference>
<evidence type="ECO:0000313" key="3">
    <source>
        <dbReference type="Proteomes" id="UP000186096"/>
    </source>
</evidence>
<dbReference type="InterPro" id="IPR036388">
    <property type="entry name" value="WH-like_DNA-bd_sf"/>
</dbReference>
<evidence type="ECO:0000313" key="2">
    <source>
        <dbReference type="EMBL" id="SIR84685.1"/>
    </source>
</evidence>
<name>A0A1N7E9Q8_9ACTN</name>
<accession>A0A1N7E9Q8</accession>
<keyword evidence="3" id="KW-1185">Reference proteome</keyword>
<dbReference type="PANTHER" id="PTHR37318">
    <property type="entry name" value="BSL7504 PROTEIN"/>
    <property type="match status" value="1"/>
</dbReference>
<evidence type="ECO:0000259" key="1">
    <source>
        <dbReference type="Pfam" id="PF13601"/>
    </source>
</evidence>
<dbReference type="Pfam" id="PF13601">
    <property type="entry name" value="HTH_34"/>
    <property type="match status" value="1"/>
</dbReference>
<gene>
    <name evidence="2" type="ORF">SAMN05421833_11715</name>
</gene>
<feature type="domain" description="Winged helix DNA-binding" evidence="1">
    <location>
        <begin position="17"/>
        <end position="96"/>
    </location>
</feature>
<dbReference type="GO" id="GO:0003677">
    <property type="term" value="F:DNA binding"/>
    <property type="evidence" value="ECO:0007669"/>
    <property type="project" value="UniProtKB-KW"/>
</dbReference>
<organism evidence="2 3">
    <name type="scientific">Microbispora rosea</name>
    <dbReference type="NCBI Taxonomy" id="58117"/>
    <lineage>
        <taxon>Bacteria</taxon>
        <taxon>Bacillati</taxon>
        <taxon>Actinomycetota</taxon>
        <taxon>Actinomycetes</taxon>
        <taxon>Streptosporangiales</taxon>
        <taxon>Streptosporangiaceae</taxon>
        <taxon>Microbispora</taxon>
    </lineage>
</organism>
<dbReference type="Proteomes" id="UP000186096">
    <property type="component" value="Unassembled WGS sequence"/>
</dbReference>
<dbReference type="GeneID" id="97498714"/>
<dbReference type="OrthoDB" id="4952043at2"/>
<dbReference type="EMBL" id="FTNI01000017">
    <property type="protein sequence ID" value="SIR84685.1"/>
    <property type="molecule type" value="Genomic_DNA"/>
</dbReference>
<dbReference type="AlphaFoldDB" id="A0A1N7E9Q8"/>